<evidence type="ECO:0000313" key="1">
    <source>
        <dbReference type="EMBL" id="QTP56399.1"/>
    </source>
</evidence>
<dbReference type="Gene3D" id="1.10.10.10">
    <property type="entry name" value="Winged helix-like DNA-binding domain superfamily/Winged helix DNA-binding domain"/>
    <property type="match status" value="1"/>
</dbReference>
<organism evidence="1 2">
    <name type="scientific">Billgrantia sulfidoxydans</name>
    <dbReference type="NCBI Taxonomy" id="2733484"/>
    <lineage>
        <taxon>Bacteria</taxon>
        <taxon>Pseudomonadati</taxon>
        <taxon>Pseudomonadota</taxon>
        <taxon>Gammaproteobacteria</taxon>
        <taxon>Oceanospirillales</taxon>
        <taxon>Halomonadaceae</taxon>
        <taxon>Billgrantia</taxon>
    </lineage>
</organism>
<proteinExistence type="predicted"/>
<evidence type="ECO:0000313" key="2">
    <source>
        <dbReference type="Proteomes" id="UP000671868"/>
    </source>
</evidence>
<sequence>MSSKRDGKASGSPMDSAERLLQLLKTRGPQPAAALGEMLGTSGENARQQLNKLARLGLVTQRPLPGGVGRPVIEWRLSEAGHARFPDGHADLASRLILSVRDTLGDEALAKLVEARQGETLALYRDALGDATALESRVERLAEIRTREGYMAEWQREEDGSLLLIENHCPICRAAHTCPDLCRSELTVFRAVLGKDVSVERTEHVLGGARRCVYRIESV</sequence>
<dbReference type="InterPro" id="IPR036388">
    <property type="entry name" value="WH-like_DNA-bd_sf"/>
</dbReference>
<accession>A0ABX7WBL3</accession>
<dbReference type="InterPro" id="IPR036390">
    <property type="entry name" value="WH_DNA-bd_sf"/>
</dbReference>
<dbReference type="Proteomes" id="UP000671868">
    <property type="component" value="Chromosome"/>
</dbReference>
<dbReference type="SUPFAM" id="SSF46785">
    <property type="entry name" value="Winged helix' DNA-binding domain"/>
    <property type="match status" value="1"/>
</dbReference>
<keyword evidence="2" id="KW-1185">Reference proteome</keyword>
<name>A0ABX7WBL3_9GAMM</name>
<protein>
    <submittedName>
        <fullName evidence="1">Transcriptional regulator</fullName>
    </submittedName>
</protein>
<reference evidence="1 2" key="1">
    <citation type="journal article" date="2021" name="Front. Microbiol.">
        <title>Aerobic Denitrification and Heterotrophic Sulfur Oxidation in the Genus Halomonas Revealed by Six Novel Species Characterizations and Genome-Based Analysis.</title>
        <authorList>
            <person name="Wang L."/>
            <person name="Shao Z."/>
        </authorList>
    </citation>
    <scope>NUCLEOTIDE SEQUENCE [LARGE SCALE GENOMIC DNA]</scope>
    <source>
        <strain evidence="1 2">MCCC 1A11059</strain>
    </source>
</reference>
<dbReference type="EMBL" id="CP053381">
    <property type="protein sequence ID" value="QTP56399.1"/>
    <property type="molecule type" value="Genomic_DNA"/>
</dbReference>
<gene>
    <name evidence="1" type="ORF">HNO51_17945</name>
</gene>